<dbReference type="Pfam" id="PF07690">
    <property type="entry name" value="MFS_1"/>
    <property type="match status" value="1"/>
</dbReference>
<dbReference type="InterPro" id="IPR036259">
    <property type="entry name" value="MFS_trans_sf"/>
</dbReference>
<dbReference type="OrthoDB" id="4484751at2"/>
<dbReference type="GO" id="GO:0005886">
    <property type="term" value="C:plasma membrane"/>
    <property type="evidence" value="ECO:0007669"/>
    <property type="project" value="UniProtKB-SubCell"/>
</dbReference>
<keyword evidence="3 6" id="KW-0812">Transmembrane</keyword>
<feature type="transmembrane region" description="Helical" evidence="6">
    <location>
        <begin position="335"/>
        <end position="356"/>
    </location>
</feature>
<accession>K6WEV5</accession>
<keyword evidence="5 6" id="KW-0472">Membrane</keyword>
<feature type="transmembrane region" description="Helical" evidence="6">
    <location>
        <begin position="434"/>
        <end position="456"/>
    </location>
</feature>
<sequence>MPTSPASGSSASGHDDTGSVDAVHVDALHVDPELTDGRHTNAAIAVVAVLCFGGLVASLMQTLIIPIQPELPHLLHTSISNASWVITATLLAAAVAMPIAGRLGDMFGKQRVMLVSAALLVVGSLVCALSASLVPMVVGRAIQGLAMGFIPVGISLMREVTPPRITSMAVAAMSATLGVGGAIGLPLSAWVAQQWDWRALFWVAAGLAVIVTALVALLVPHLDDGNGGHFDVVGAIGLALGLSGLLIAISKGNDWGWGSPTTLGLLAGGLAILVIWGAFELRHADPLVDLRATARPAVLLTNIAAIAIGFGMMAQAIVVPQILEMPTATGGLGQTLLAAGLWMAPGGLMMLVFAPVSGTLINTIGAKLTLAIGATVLGLGYLSAFFLMNAPWQLALASVICSAGVGIGYAAMPTLIMGAVPISEAGAAVGLNGLMRSIGTTSASAVMALVLTSSTVTYGSVDVPSHSAFRWCFLIGAIAAFVGVAITMLVPAARRKAASAPTVTDERPVAAQA</sequence>
<gene>
    <name evidence="8" type="ORF">GORHZ_115_00780</name>
</gene>
<organism evidence="8 9">
    <name type="scientific">Gordonia rhizosphera NBRC 16068</name>
    <dbReference type="NCBI Taxonomy" id="1108045"/>
    <lineage>
        <taxon>Bacteria</taxon>
        <taxon>Bacillati</taxon>
        <taxon>Actinomycetota</taxon>
        <taxon>Actinomycetes</taxon>
        <taxon>Mycobacteriales</taxon>
        <taxon>Gordoniaceae</taxon>
        <taxon>Gordonia</taxon>
    </lineage>
</organism>
<evidence type="ECO:0000256" key="6">
    <source>
        <dbReference type="SAM" id="Phobius"/>
    </source>
</evidence>
<dbReference type="STRING" id="1108045.GORHZ_115_00780"/>
<dbReference type="eggNOG" id="COG2814">
    <property type="taxonomic scope" value="Bacteria"/>
</dbReference>
<dbReference type="Gene3D" id="1.20.1250.20">
    <property type="entry name" value="MFS general substrate transporter like domains"/>
    <property type="match status" value="2"/>
</dbReference>
<keyword evidence="2" id="KW-0813">Transport</keyword>
<evidence type="ECO:0000256" key="2">
    <source>
        <dbReference type="ARBA" id="ARBA00022448"/>
    </source>
</evidence>
<feature type="transmembrane region" description="Helical" evidence="6">
    <location>
        <begin position="199"/>
        <end position="218"/>
    </location>
</feature>
<keyword evidence="4 6" id="KW-1133">Transmembrane helix</keyword>
<feature type="transmembrane region" description="Helical" evidence="6">
    <location>
        <begin position="261"/>
        <end position="279"/>
    </location>
</feature>
<dbReference type="SUPFAM" id="SSF103473">
    <property type="entry name" value="MFS general substrate transporter"/>
    <property type="match status" value="2"/>
</dbReference>
<dbReference type="Proteomes" id="UP000008363">
    <property type="component" value="Unassembled WGS sequence"/>
</dbReference>
<keyword evidence="9" id="KW-1185">Reference proteome</keyword>
<feature type="transmembrane region" description="Helical" evidence="6">
    <location>
        <begin position="112"/>
        <end position="131"/>
    </location>
</feature>
<dbReference type="EMBL" id="BAHC01000115">
    <property type="protein sequence ID" value="GAB90722.1"/>
    <property type="molecule type" value="Genomic_DNA"/>
</dbReference>
<protein>
    <submittedName>
        <fullName evidence="8">Putative major facilitator superfamily transporter</fullName>
    </submittedName>
</protein>
<dbReference type="PANTHER" id="PTHR42718:SF9">
    <property type="entry name" value="MAJOR FACILITATOR SUPERFAMILY MULTIDRUG TRANSPORTER MFSC"/>
    <property type="match status" value="1"/>
</dbReference>
<dbReference type="PROSITE" id="PS50850">
    <property type="entry name" value="MFS"/>
    <property type="match status" value="1"/>
</dbReference>
<feature type="domain" description="Major facilitator superfamily (MFS) profile" evidence="7">
    <location>
        <begin position="46"/>
        <end position="495"/>
    </location>
</feature>
<dbReference type="GO" id="GO:0022857">
    <property type="term" value="F:transmembrane transporter activity"/>
    <property type="evidence" value="ECO:0007669"/>
    <property type="project" value="InterPro"/>
</dbReference>
<evidence type="ECO:0000256" key="1">
    <source>
        <dbReference type="ARBA" id="ARBA00004651"/>
    </source>
</evidence>
<comment type="subcellular location">
    <subcellularLocation>
        <location evidence="1">Cell membrane</location>
        <topology evidence="1">Multi-pass membrane protein</topology>
    </subcellularLocation>
</comment>
<comment type="caution">
    <text evidence="8">The sequence shown here is derived from an EMBL/GenBank/DDBJ whole genome shotgun (WGS) entry which is preliminary data.</text>
</comment>
<evidence type="ECO:0000256" key="4">
    <source>
        <dbReference type="ARBA" id="ARBA00022989"/>
    </source>
</evidence>
<evidence type="ECO:0000313" key="8">
    <source>
        <dbReference type="EMBL" id="GAB90722.1"/>
    </source>
</evidence>
<feature type="transmembrane region" description="Helical" evidence="6">
    <location>
        <begin position="299"/>
        <end position="323"/>
    </location>
</feature>
<feature type="transmembrane region" description="Helical" evidence="6">
    <location>
        <begin position="169"/>
        <end position="193"/>
    </location>
</feature>
<feature type="transmembrane region" description="Helical" evidence="6">
    <location>
        <begin position="230"/>
        <end position="249"/>
    </location>
</feature>
<feature type="transmembrane region" description="Helical" evidence="6">
    <location>
        <begin position="79"/>
        <end position="100"/>
    </location>
</feature>
<evidence type="ECO:0000256" key="3">
    <source>
        <dbReference type="ARBA" id="ARBA00022692"/>
    </source>
</evidence>
<feature type="transmembrane region" description="Helical" evidence="6">
    <location>
        <begin position="42"/>
        <end position="67"/>
    </location>
</feature>
<feature type="transmembrane region" description="Helical" evidence="6">
    <location>
        <begin position="394"/>
        <end position="422"/>
    </location>
</feature>
<dbReference type="CDD" id="cd17504">
    <property type="entry name" value="MFS_MMR_MDR_like"/>
    <property type="match status" value="1"/>
</dbReference>
<evidence type="ECO:0000259" key="7">
    <source>
        <dbReference type="PROSITE" id="PS50850"/>
    </source>
</evidence>
<evidence type="ECO:0000256" key="5">
    <source>
        <dbReference type="ARBA" id="ARBA00023136"/>
    </source>
</evidence>
<dbReference type="AlphaFoldDB" id="K6WEV5"/>
<dbReference type="RefSeq" id="WP_006333758.1">
    <property type="nucleotide sequence ID" value="NZ_BAHC01000115.1"/>
</dbReference>
<dbReference type="InterPro" id="IPR011701">
    <property type="entry name" value="MFS"/>
</dbReference>
<evidence type="ECO:0000313" key="9">
    <source>
        <dbReference type="Proteomes" id="UP000008363"/>
    </source>
</evidence>
<feature type="transmembrane region" description="Helical" evidence="6">
    <location>
        <begin position="368"/>
        <end position="388"/>
    </location>
</feature>
<feature type="transmembrane region" description="Helical" evidence="6">
    <location>
        <begin position="468"/>
        <end position="490"/>
    </location>
</feature>
<dbReference type="InterPro" id="IPR020846">
    <property type="entry name" value="MFS_dom"/>
</dbReference>
<name>K6WEV5_9ACTN</name>
<dbReference type="PANTHER" id="PTHR42718">
    <property type="entry name" value="MAJOR FACILITATOR SUPERFAMILY MULTIDRUG TRANSPORTER MFSC"/>
    <property type="match status" value="1"/>
</dbReference>
<reference evidence="8 9" key="1">
    <citation type="submission" date="2012-08" db="EMBL/GenBank/DDBJ databases">
        <title>Whole genome shotgun sequence of Gordonia rhizosphera NBRC 16068.</title>
        <authorList>
            <person name="Takarada H."/>
            <person name="Isaki S."/>
            <person name="Hosoyama A."/>
            <person name="Tsuchikane K."/>
            <person name="Katsumata H."/>
            <person name="Baba S."/>
            <person name="Ohji S."/>
            <person name="Yamazaki S."/>
            <person name="Fujita N."/>
        </authorList>
    </citation>
    <scope>NUCLEOTIDE SEQUENCE [LARGE SCALE GENOMIC DNA]</scope>
    <source>
        <strain evidence="8 9">NBRC 16068</strain>
    </source>
</reference>
<proteinExistence type="predicted"/>